<comment type="caution">
    <text evidence="2">The sequence shown here is derived from an EMBL/GenBank/DDBJ whole genome shotgun (WGS) entry which is preliminary data.</text>
</comment>
<sequence length="85" mass="9386">MQIAFLPAAAKQFAALPKQDRTAIRTRLEAIAAAPKAQHGASVKPLKGEPKGRFRVRHGNYRAIYMMMADGIVVVAVGHRKEIYE</sequence>
<keyword evidence="1" id="KW-1277">Toxin-antitoxin system</keyword>
<dbReference type="EMBL" id="JAAGBB010000002">
    <property type="protein sequence ID" value="MBR0663263.1"/>
    <property type="molecule type" value="Genomic_DNA"/>
</dbReference>
<dbReference type="PANTHER" id="PTHR38813">
    <property type="match status" value="1"/>
</dbReference>
<dbReference type="SUPFAM" id="SSF143011">
    <property type="entry name" value="RelE-like"/>
    <property type="match status" value="1"/>
</dbReference>
<dbReference type="Proteomes" id="UP001196870">
    <property type="component" value="Unassembled WGS sequence"/>
</dbReference>
<gene>
    <name evidence="2" type="ORF">GXW71_02730</name>
</gene>
<dbReference type="PANTHER" id="PTHR38813:SF1">
    <property type="entry name" value="TOXIN RELE1-RELATED"/>
    <property type="match status" value="1"/>
</dbReference>
<organism evidence="2 3">
    <name type="scientific">Plastoroseomonas hellenica</name>
    <dbReference type="NCBI Taxonomy" id="2687306"/>
    <lineage>
        <taxon>Bacteria</taxon>
        <taxon>Pseudomonadati</taxon>
        <taxon>Pseudomonadota</taxon>
        <taxon>Alphaproteobacteria</taxon>
        <taxon>Acetobacterales</taxon>
        <taxon>Acetobacteraceae</taxon>
        <taxon>Plastoroseomonas</taxon>
    </lineage>
</organism>
<dbReference type="InterPro" id="IPR007712">
    <property type="entry name" value="RelE/ParE_toxin"/>
</dbReference>
<evidence type="ECO:0000256" key="1">
    <source>
        <dbReference type="ARBA" id="ARBA00022649"/>
    </source>
</evidence>
<name>A0ABS5ESN5_9PROT</name>
<evidence type="ECO:0000313" key="3">
    <source>
        <dbReference type="Proteomes" id="UP001196870"/>
    </source>
</evidence>
<reference evidence="3" key="1">
    <citation type="journal article" date="2021" name="Syst. Appl. Microbiol.">
        <title>Roseomonas hellenica sp. nov., isolated from roots of wild-growing Alkanna tinctoria.</title>
        <authorList>
            <person name="Rat A."/>
            <person name="Naranjo H.D."/>
            <person name="Lebbe L."/>
            <person name="Cnockaert M."/>
            <person name="Krigas N."/>
            <person name="Grigoriadou K."/>
            <person name="Maloupa E."/>
            <person name="Willems A."/>
        </authorList>
    </citation>
    <scope>NUCLEOTIDE SEQUENCE [LARGE SCALE GENOMIC DNA]</scope>
    <source>
        <strain evidence="3">LMG 31523</strain>
    </source>
</reference>
<dbReference type="InterPro" id="IPR035093">
    <property type="entry name" value="RelE/ParE_toxin_dom_sf"/>
</dbReference>
<dbReference type="Pfam" id="PF05016">
    <property type="entry name" value="ParE_toxin"/>
    <property type="match status" value="1"/>
</dbReference>
<dbReference type="InterPro" id="IPR052747">
    <property type="entry name" value="TA_system_RelE_toxin"/>
</dbReference>
<proteinExistence type="predicted"/>
<keyword evidence="3" id="KW-1185">Reference proteome</keyword>
<accession>A0ABS5ESN5</accession>
<protein>
    <submittedName>
        <fullName evidence="2">Type II toxin-antitoxin system RelE/ParE family toxin</fullName>
    </submittedName>
</protein>
<evidence type="ECO:0000313" key="2">
    <source>
        <dbReference type="EMBL" id="MBR0663263.1"/>
    </source>
</evidence>
<dbReference type="Gene3D" id="3.30.2310.20">
    <property type="entry name" value="RelE-like"/>
    <property type="match status" value="1"/>
</dbReference>
<dbReference type="RefSeq" id="WP_211850847.1">
    <property type="nucleotide sequence ID" value="NZ_JAAGBB010000002.1"/>
</dbReference>